<protein>
    <submittedName>
        <fullName evidence="1">Uncharacterized protein</fullName>
    </submittedName>
</protein>
<organism evidence="1">
    <name type="scientific">Rhizophora mucronata</name>
    <name type="common">Asiatic mangrove</name>
    <dbReference type="NCBI Taxonomy" id="61149"/>
    <lineage>
        <taxon>Eukaryota</taxon>
        <taxon>Viridiplantae</taxon>
        <taxon>Streptophyta</taxon>
        <taxon>Embryophyta</taxon>
        <taxon>Tracheophyta</taxon>
        <taxon>Spermatophyta</taxon>
        <taxon>Magnoliopsida</taxon>
        <taxon>eudicotyledons</taxon>
        <taxon>Gunneridae</taxon>
        <taxon>Pentapetalae</taxon>
        <taxon>rosids</taxon>
        <taxon>fabids</taxon>
        <taxon>Malpighiales</taxon>
        <taxon>Rhizophoraceae</taxon>
        <taxon>Rhizophora</taxon>
    </lineage>
</organism>
<dbReference type="EMBL" id="GGEC01082937">
    <property type="protein sequence ID" value="MBX63421.1"/>
    <property type="molecule type" value="Transcribed_RNA"/>
</dbReference>
<sequence>MASVLSAIVEYGSFLSMYGTCFQLDVQVSLVLGTFVFGSSLEETVIL</sequence>
<dbReference type="AlphaFoldDB" id="A0A2P2Q8W1"/>
<name>A0A2P2Q8W1_RHIMU</name>
<proteinExistence type="predicted"/>
<evidence type="ECO:0000313" key="1">
    <source>
        <dbReference type="EMBL" id="MBX63421.1"/>
    </source>
</evidence>
<accession>A0A2P2Q8W1</accession>
<reference evidence="1" key="1">
    <citation type="submission" date="2018-02" db="EMBL/GenBank/DDBJ databases">
        <title>Rhizophora mucronata_Transcriptome.</title>
        <authorList>
            <person name="Meera S.P."/>
            <person name="Sreeshan A."/>
            <person name="Augustine A."/>
        </authorList>
    </citation>
    <scope>NUCLEOTIDE SEQUENCE</scope>
    <source>
        <tissue evidence="1">Leaf</tissue>
    </source>
</reference>